<dbReference type="GO" id="GO:0050135">
    <property type="term" value="F:NADP+ nucleosidase activity"/>
    <property type="evidence" value="ECO:0007669"/>
    <property type="project" value="InterPro"/>
</dbReference>
<proteinExistence type="predicted"/>
<dbReference type="AlphaFoldDB" id="A0A3G9J7L9"/>
<keyword evidence="2" id="KW-1185">Reference proteome</keyword>
<dbReference type="InterPro" id="IPR019302">
    <property type="entry name" value="CAP12/PCTIR_TIR_dom"/>
</dbReference>
<sequence>MASKPARNNNSDENILELKAPMEEVASKIKPRINEGYILIRFEVLSENELKHAEASFKKWNDYNTLLLKSLFTTNEISDEYDASSSISFISQSWHDEYRIFLDYLHSKISTLESILGRLELFPIASTPTPPHQVSISTIPKPQSVFIGHGRSKLWARVKTFLHDDYGINSFSFESETHVGESIIPVLQNFLERATFAILILTAEDETAEGKIRARQNVVHEAGLFQGKLGFNKVVILRQDGLDDFSNVDGLQYIGFSGENIEQAFYEIQRVLKREGIIK</sequence>
<reference evidence="1 2" key="1">
    <citation type="submission" date="2018-11" db="EMBL/GenBank/DDBJ databases">
        <title>Complete genome sequence of Paenibacillus baekrokdamisoli strain KCTC 33723.</title>
        <authorList>
            <person name="Kang S.W."/>
            <person name="Lee K.C."/>
            <person name="Kim K.K."/>
            <person name="Kim J.S."/>
            <person name="Kim D.S."/>
            <person name="Ko S.H."/>
            <person name="Yang S.H."/>
            <person name="Lee J.S."/>
        </authorList>
    </citation>
    <scope>NUCLEOTIDE SEQUENCE [LARGE SCALE GENOMIC DNA]</scope>
    <source>
        <strain evidence="1 2">KCTC 33723</strain>
    </source>
</reference>
<protein>
    <submittedName>
        <fullName evidence="1">Uncharacterized protein</fullName>
    </submittedName>
</protein>
<name>A0A3G9J7L9_9BACL</name>
<dbReference type="EMBL" id="AP019308">
    <property type="protein sequence ID" value="BBH19808.1"/>
    <property type="molecule type" value="Genomic_DNA"/>
</dbReference>
<dbReference type="RefSeq" id="WP_125654421.1">
    <property type="nucleotide sequence ID" value="NZ_AP019308.1"/>
</dbReference>
<evidence type="ECO:0000313" key="2">
    <source>
        <dbReference type="Proteomes" id="UP000275368"/>
    </source>
</evidence>
<gene>
    <name evidence="1" type="ORF">Back11_11530</name>
</gene>
<dbReference type="Proteomes" id="UP000275368">
    <property type="component" value="Chromosome"/>
</dbReference>
<dbReference type="Pfam" id="PF10137">
    <property type="entry name" value="CAP12-PCTIR_TIR"/>
    <property type="match status" value="1"/>
</dbReference>
<dbReference type="OrthoDB" id="5497289at2"/>
<dbReference type="KEGG" id="pbk:Back11_11530"/>
<accession>A0A3G9J7L9</accession>
<evidence type="ECO:0000313" key="1">
    <source>
        <dbReference type="EMBL" id="BBH19808.1"/>
    </source>
</evidence>
<organism evidence="1 2">
    <name type="scientific">Paenibacillus baekrokdamisoli</name>
    <dbReference type="NCBI Taxonomy" id="1712516"/>
    <lineage>
        <taxon>Bacteria</taxon>
        <taxon>Bacillati</taxon>
        <taxon>Bacillota</taxon>
        <taxon>Bacilli</taxon>
        <taxon>Bacillales</taxon>
        <taxon>Paenibacillaceae</taxon>
        <taxon>Paenibacillus</taxon>
    </lineage>
</organism>